<reference evidence="2" key="1">
    <citation type="submission" date="2017-11" db="EMBL/GenBank/DDBJ databases">
        <authorList>
            <person name="Lima N.C."/>
            <person name="Parody-Merino A.M."/>
            <person name="Battley P.F."/>
            <person name="Fidler A.E."/>
            <person name="Prosdocimi F."/>
        </authorList>
    </citation>
    <scope>NUCLEOTIDE SEQUENCE [LARGE SCALE GENOMIC DNA]</scope>
</reference>
<accession>A0A2I0U4J4</accession>
<organism evidence="1 2">
    <name type="scientific">Limosa lapponica baueri</name>
    <dbReference type="NCBI Taxonomy" id="1758121"/>
    <lineage>
        <taxon>Eukaryota</taxon>
        <taxon>Metazoa</taxon>
        <taxon>Chordata</taxon>
        <taxon>Craniata</taxon>
        <taxon>Vertebrata</taxon>
        <taxon>Euteleostomi</taxon>
        <taxon>Archelosauria</taxon>
        <taxon>Archosauria</taxon>
        <taxon>Dinosauria</taxon>
        <taxon>Saurischia</taxon>
        <taxon>Theropoda</taxon>
        <taxon>Coelurosauria</taxon>
        <taxon>Aves</taxon>
        <taxon>Neognathae</taxon>
        <taxon>Neoaves</taxon>
        <taxon>Charadriiformes</taxon>
        <taxon>Scolopacidae</taxon>
        <taxon>Limosa</taxon>
    </lineage>
</organism>
<gene>
    <name evidence="1" type="ORF">llap_8701</name>
</gene>
<protein>
    <submittedName>
        <fullName evidence="1">Uncharacterized protein</fullName>
    </submittedName>
</protein>
<dbReference type="EMBL" id="KZ506178">
    <property type="protein sequence ID" value="PKU40998.1"/>
    <property type="molecule type" value="Genomic_DNA"/>
</dbReference>
<keyword evidence="2" id="KW-1185">Reference proteome</keyword>
<evidence type="ECO:0000313" key="1">
    <source>
        <dbReference type="EMBL" id="PKU40998.1"/>
    </source>
</evidence>
<sequence length="169" mass="19097">MVPKESRSLALVTYIKYQEQRHDVVITTMKEVFCNIEMKRFTQQKISVATILFLAGVGGSSFGHIRHVPHVFEMGFSQVGQVGKPSQRDQTSHRALCLRHTIDCLKERNSYDKAAVEQADTQLILQVKLVAIETCSSNSMRPLCLEGMYNEEIVSKLTMSHLIHAEACE</sequence>
<evidence type="ECO:0000313" key="2">
    <source>
        <dbReference type="Proteomes" id="UP000233556"/>
    </source>
</evidence>
<proteinExistence type="predicted"/>
<name>A0A2I0U4J4_LIMLA</name>
<dbReference type="AlphaFoldDB" id="A0A2I0U4J4"/>
<reference evidence="2" key="2">
    <citation type="submission" date="2017-12" db="EMBL/GenBank/DDBJ databases">
        <title>Genome sequence of the Bar-tailed Godwit (Limosa lapponica baueri).</title>
        <authorList>
            <person name="Lima N.C.B."/>
            <person name="Parody-Merino A.M."/>
            <person name="Battley P.F."/>
            <person name="Fidler A.E."/>
            <person name="Prosdocimi F."/>
        </authorList>
    </citation>
    <scope>NUCLEOTIDE SEQUENCE [LARGE SCALE GENOMIC DNA]</scope>
</reference>
<dbReference type="Proteomes" id="UP000233556">
    <property type="component" value="Unassembled WGS sequence"/>
</dbReference>